<proteinExistence type="predicted"/>
<gene>
    <name evidence="2" type="ORF">CLV35_2042</name>
</gene>
<accession>A0A420XQI9</accession>
<name>A0A420XQI9_9ACTN</name>
<evidence type="ECO:0000259" key="1">
    <source>
        <dbReference type="PROSITE" id="PS50914"/>
    </source>
</evidence>
<protein>
    <submittedName>
        <fullName evidence="2">BON domain-containing protein</fullName>
    </submittedName>
</protein>
<dbReference type="PROSITE" id="PS50914">
    <property type="entry name" value="BON"/>
    <property type="match status" value="1"/>
</dbReference>
<comment type="caution">
    <text evidence="2">The sequence shown here is derived from an EMBL/GenBank/DDBJ whole genome shotgun (WGS) entry which is preliminary data.</text>
</comment>
<dbReference type="AlphaFoldDB" id="A0A420XQI9"/>
<evidence type="ECO:0000313" key="2">
    <source>
        <dbReference type="EMBL" id="RKS75571.1"/>
    </source>
</evidence>
<reference evidence="2 3" key="1">
    <citation type="submission" date="2018-10" db="EMBL/GenBank/DDBJ databases">
        <title>Genomic Encyclopedia of Archaeal and Bacterial Type Strains, Phase II (KMG-II): from individual species to whole genera.</title>
        <authorList>
            <person name="Goeker M."/>
        </authorList>
    </citation>
    <scope>NUCLEOTIDE SEQUENCE [LARGE SCALE GENOMIC DNA]</scope>
    <source>
        <strain evidence="2 3">RP-AC37</strain>
    </source>
</reference>
<feature type="domain" description="BON" evidence="1">
    <location>
        <begin position="18"/>
        <end position="86"/>
    </location>
</feature>
<evidence type="ECO:0000313" key="3">
    <source>
        <dbReference type="Proteomes" id="UP000281955"/>
    </source>
</evidence>
<dbReference type="Pfam" id="PF04972">
    <property type="entry name" value="BON"/>
    <property type="match status" value="1"/>
</dbReference>
<dbReference type="RefSeq" id="WP_183061901.1">
    <property type="nucleotide sequence ID" value="NZ_RBWV01000011.1"/>
</dbReference>
<dbReference type="Gene3D" id="3.30.1340.30">
    <property type="match status" value="1"/>
</dbReference>
<sequence>MSMYEWMLPMEAAPPQDADTLLALRTRERLRSDPVTKRARLRVSACAGVVVLRGKVPDRAVLAAASRIAVETPGARDVSNQVRFPRDAWPEVDGG</sequence>
<dbReference type="EMBL" id="RBWV01000011">
    <property type="protein sequence ID" value="RKS75571.1"/>
    <property type="molecule type" value="Genomic_DNA"/>
</dbReference>
<dbReference type="Proteomes" id="UP000281955">
    <property type="component" value="Unassembled WGS sequence"/>
</dbReference>
<organism evidence="2 3">
    <name type="scientific">Motilibacter peucedani</name>
    <dbReference type="NCBI Taxonomy" id="598650"/>
    <lineage>
        <taxon>Bacteria</taxon>
        <taxon>Bacillati</taxon>
        <taxon>Actinomycetota</taxon>
        <taxon>Actinomycetes</taxon>
        <taxon>Motilibacterales</taxon>
        <taxon>Motilibacteraceae</taxon>
        <taxon>Motilibacter</taxon>
    </lineage>
</organism>
<dbReference type="InterPro" id="IPR007055">
    <property type="entry name" value="BON_dom"/>
</dbReference>
<keyword evidence="3" id="KW-1185">Reference proteome</keyword>
<dbReference type="InParanoid" id="A0A420XQI9"/>